<dbReference type="PANTHER" id="PTHR12872">
    <property type="entry name" value="ALPHA-N-ACETYLGLUCOSAMINIDASE"/>
    <property type="match status" value="1"/>
</dbReference>
<dbReference type="KEGG" id="poc:NCTC13071_01993"/>
<dbReference type="InterPro" id="IPR024733">
    <property type="entry name" value="NAGLU_tim-barrel"/>
</dbReference>
<dbReference type="GO" id="GO:0005975">
    <property type="term" value="P:carbohydrate metabolic process"/>
    <property type="evidence" value="ECO:0007669"/>
    <property type="project" value="UniProtKB-ARBA"/>
</dbReference>
<feature type="signal peptide" evidence="2">
    <location>
        <begin position="1"/>
        <end position="22"/>
    </location>
</feature>
<keyword evidence="2" id="KW-0732">Signal</keyword>
<dbReference type="Gene3D" id="1.20.120.670">
    <property type="entry name" value="N-acetyl-b-d-glucoasminidase"/>
    <property type="match status" value="1"/>
</dbReference>
<accession>A0A3S5EPD4</accession>
<evidence type="ECO:0000256" key="1">
    <source>
        <dbReference type="ARBA" id="ARBA00022801"/>
    </source>
</evidence>
<evidence type="ECO:0000259" key="3">
    <source>
        <dbReference type="Pfam" id="PF05089"/>
    </source>
</evidence>
<dbReference type="Gene3D" id="3.30.379.10">
    <property type="entry name" value="Chitobiase/beta-hexosaminidase domain 2-like"/>
    <property type="match status" value="1"/>
</dbReference>
<dbReference type="RefSeq" id="WP_018921177.1">
    <property type="nucleotide sequence ID" value="NZ_LR134384.1"/>
</dbReference>
<evidence type="ECO:0000259" key="5">
    <source>
        <dbReference type="Pfam" id="PF12972"/>
    </source>
</evidence>
<dbReference type="InterPro" id="IPR024732">
    <property type="entry name" value="NAGLU_C"/>
</dbReference>
<evidence type="ECO:0000256" key="2">
    <source>
        <dbReference type="SAM" id="SignalP"/>
    </source>
</evidence>
<feature type="chain" id="PRO_5018789526" evidence="2">
    <location>
        <begin position="23"/>
        <end position="723"/>
    </location>
</feature>
<gene>
    <name evidence="6" type="ORF">NCTC13071_01993</name>
</gene>
<organism evidence="6 7">
    <name type="scientific">Segatella oris</name>
    <dbReference type="NCBI Taxonomy" id="28135"/>
    <lineage>
        <taxon>Bacteria</taxon>
        <taxon>Pseudomonadati</taxon>
        <taxon>Bacteroidota</taxon>
        <taxon>Bacteroidia</taxon>
        <taxon>Bacteroidales</taxon>
        <taxon>Prevotellaceae</taxon>
        <taxon>Segatella</taxon>
    </lineage>
</organism>
<name>A0A3S5EPD4_9BACT</name>
<dbReference type="Pfam" id="PF05089">
    <property type="entry name" value="NAGLU"/>
    <property type="match status" value="1"/>
</dbReference>
<dbReference type="GO" id="GO:0016787">
    <property type="term" value="F:hydrolase activity"/>
    <property type="evidence" value="ECO:0007669"/>
    <property type="project" value="UniProtKB-KW"/>
</dbReference>
<dbReference type="InterPro" id="IPR029018">
    <property type="entry name" value="Hex-like_dom2"/>
</dbReference>
<keyword evidence="1" id="KW-0378">Hydrolase</keyword>
<dbReference type="InterPro" id="IPR007781">
    <property type="entry name" value="NAGLU"/>
</dbReference>
<dbReference type="Gene3D" id="3.20.20.80">
    <property type="entry name" value="Glycosidases"/>
    <property type="match status" value="1"/>
</dbReference>
<evidence type="ECO:0000313" key="7">
    <source>
        <dbReference type="Proteomes" id="UP000274578"/>
    </source>
</evidence>
<dbReference type="PANTHER" id="PTHR12872:SF1">
    <property type="entry name" value="ALPHA-N-ACETYLGLUCOSAMINIDASE"/>
    <property type="match status" value="1"/>
</dbReference>
<feature type="domain" description="Alpha-N-acetylglucosaminidase tim-barrel" evidence="3">
    <location>
        <begin position="125"/>
        <end position="467"/>
    </location>
</feature>
<dbReference type="InterPro" id="IPR024240">
    <property type="entry name" value="NAGLU_N"/>
</dbReference>
<sequence length="723" mass="84515">MKYKKKIYILLCLWFSSVPTIAQVTAQQKLEVVRNIIRRFSHRDDINLRLIPRKQGQLETFNQQVSNGKLTISANSPIALCHGYYDWIRQNEYGIMSWTGNRCNIPTKIDGSKTRSVTSPFQYHYYFNAVTFGYTMPYWDWNRWEQEIDWMAFHGIDIPLALTANEAILARVFKKIGLSDEVIGRFFTGPAHLPWLRMGNIYGIDGPLSNQWHQDQIALQHKILDRMRKLDMHPICPGFAGFVPEALKELYPTADIQYTTWEKAFHNYILSPADPLFHKIGVMFIQEWEKEFGRCDFYLIDSFNEMDIPFPPKDDPKRYEFMADFGKKVYQCIKEANPSATWVMQGWMFGYQPEIWDYKTLNALVSQVPDNKMIMLDLAVDYNKFLWKTPFNWDFYKGFCGKQWIYSVIPNMGGKSALTGALDFYAKGHLEALNSQNRGKLIGFGFAPEGIENNEVVYELLCDAGWAKQGVELRPWLRNYTYSRYGCYPIGMEQYWNEMLQSVYGSFKSHPRFNWQFRPGKEKYGSVDLDNHFYHAVEIMAGMLSQMKGNKLFEADFKEMAANYLGGKVEILVRQIDKAYESQDTINANQLETRFYRLMTGMDLVLQGHPTKDMQKWIDYARARGVSYNKADCYESNARRIVTVWGPPIDDYSARIWAGLIRDYYLPRWKHYFNQKRSGKPFDFSTWELDFVENQKGLSQPALTKDKISLAVQLIQDAKNIVE</sequence>
<dbReference type="EMBL" id="LR134384">
    <property type="protein sequence ID" value="VEH15977.1"/>
    <property type="molecule type" value="Genomic_DNA"/>
</dbReference>
<dbReference type="GeneID" id="85012775"/>
<feature type="domain" description="Alpha-N-acetylglucosaminidase N-terminal" evidence="4">
    <location>
        <begin position="38"/>
        <end position="108"/>
    </location>
</feature>
<evidence type="ECO:0000259" key="4">
    <source>
        <dbReference type="Pfam" id="PF12971"/>
    </source>
</evidence>
<dbReference type="Pfam" id="PF12972">
    <property type="entry name" value="NAGLU_C"/>
    <property type="match status" value="1"/>
</dbReference>
<dbReference type="Proteomes" id="UP000274578">
    <property type="component" value="Chromosome 1"/>
</dbReference>
<feature type="domain" description="Alpha-N-acetylglucosaminidase C-terminal" evidence="5">
    <location>
        <begin position="476"/>
        <end position="714"/>
    </location>
</feature>
<dbReference type="AlphaFoldDB" id="A0A3S5EPD4"/>
<protein>
    <submittedName>
        <fullName evidence="6">Uncharacterized Fe-S protein</fullName>
    </submittedName>
</protein>
<evidence type="ECO:0000313" key="6">
    <source>
        <dbReference type="EMBL" id="VEH15977.1"/>
    </source>
</evidence>
<dbReference type="Pfam" id="PF12971">
    <property type="entry name" value="NAGLU_N"/>
    <property type="match status" value="1"/>
</dbReference>
<reference evidence="6 7" key="1">
    <citation type="submission" date="2018-12" db="EMBL/GenBank/DDBJ databases">
        <authorList>
            <consortium name="Pathogen Informatics"/>
        </authorList>
    </citation>
    <scope>NUCLEOTIDE SEQUENCE [LARGE SCALE GENOMIC DNA]</scope>
    <source>
        <strain evidence="6 7">NCTC13071</strain>
    </source>
</reference>
<proteinExistence type="predicted"/>